<dbReference type="EMBL" id="CP044398">
    <property type="protein sequence ID" value="QFI36318.1"/>
    <property type="molecule type" value="Genomic_DNA"/>
</dbReference>
<protein>
    <submittedName>
        <fullName evidence="1">Uncharacterized protein</fullName>
    </submittedName>
</protein>
<dbReference type="Proteomes" id="UP000327424">
    <property type="component" value="Plasmid unnamed1"/>
</dbReference>
<dbReference type="OrthoDB" id="5827585at2"/>
<proteinExistence type="predicted"/>
<dbReference type="AlphaFoldDB" id="A0A5J6WGI1"/>
<accession>A0A5J6WGI1</accession>
<organism evidence="1 2">
    <name type="scientific">Moritella marina ATCC 15381</name>
    <dbReference type="NCBI Taxonomy" id="1202962"/>
    <lineage>
        <taxon>Bacteria</taxon>
        <taxon>Pseudomonadati</taxon>
        <taxon>Pseudomonadota</taxon>
        <taxon>Gammaproteobacteria</taxon>
        <taxon>Alteromonadales</taxon>
        <taxon>Moritellaceae</taxon>
        <taxon>Moritella</taxon>
    </lineage>
</organism>
<dbReference type="RefSeq" id="WP_019442216.1">
    <property type="nucleotide sequence ID" value="NZ_ALOE01000027.1"/>
</dbReference>
<geneLocation type="plasmid" evidence="1 2">
    <name>unnamed1</name>
</geneLocation>
<evidence type="ECO:0000313" key="1">
    <source>
        <dbReference type="EMBL" id="QFI36318.1"/>
    </source>
</evidence>
<reference evidence="1 2" key="1">
    <citation type="submission" date="2019-09" db="EMBL/GenBank/DDBJ databases">
        <title>Hybrid Assembly of the complete Genome of the Deep-Sea Bacterium Moritella marina from long Nanopore and Illumina reads.</title>
        <authorList>
            <person name="Magin S."/>
            <person name="Georgoulis A."/>
            <person name="Papadimitriou K."/>
            <person name="Iliakis G."/>
            <person name="Vorgias C.E."/>
        </authorList>
    </citation>
    <scope>NUCLEOTIDE SEQUENCE [LARGE SCALE GENOMIC DNA]</scope>
    <source>
        <strain evidence="1 2">MP-1</strain>
        <plasmid evidence="1 2">unnamed1</plasmid>
    </source>
</reference>
<keyword evidence="2" id="KW-1185">Reference proteome</keyword>
<sequence length="92" mass="10491">MTENDIIVEVRDHRHDRNMVSISAHDKEYESKSNVDGYVLIPFEGYKSVGLVQCLTMGSRKVNNPYRSRKCKALLEYISSGATIRIDGNLKE</sequence>
<name>A0A5J6WGI1_MORMI</name>
<keyword evidence="1" id="KW-0614">Plasmid</keyword>
<gene>
    <name evidence="1" type="ORF">FR932_00055</name>
</gene>
<dbReference type="KEGG" id="mmaa:FR932_00055"/>
<evidence type="ECO:0000313" key="2">
    <source>
        <dbReference type="Proteomes" id="UP000327424"/>
    </source>
</evidence>